<keyword evidence="3" id="KW-1185">Reference proteome</keyword>
<reference evidence="2 3" key="1">
    <citation type="journal article" date="2023" name="Int. J. Syst. Evol. Microbiol.">
        <title>Ligilactobacillus ubinensis sp. nov., a novel species isolated from the wild ferment of a durian fruit (Durio zibethinus).</title>
        <authorList>
            <person name="Heng Y.C."/>
            <person name="Menon N."/>
            <person name="Chen B."/>
            <person name="Loo B.Z.L."/>
            <person name="Wong G.W.J."/>
            <person name="Lim A.C.H."/>
            <person name="Silvaraju S."/>
            <person name="Kittelmann S."/>
        </authorList>
    </citation>
    <scope>NUCLEOTIDE SEQUENCE [LARGE SCALE GENOMIC DNA]</scope>
    <source>
        <strain evidence="2 3">WILCCON 0076</strain>
    </source>
</reference>
<evidence type="ECO:0000313" key="2">
    <source>
        <dbReference type="EMBL" id="MCP0887491.1"/>
    </source>
</evidence>
<proteinExistence type="predicted"/>
<dbReference type="RefSeq" id="WP_253361402.1">
    <property type="nucleotide sequence ID" value="NZ_JAIULA010000018.1"/>
</dbReference>
<dbReference type="PANTHER" id="PTHR33336:SF15">
    <property type="entry name" value="ABM DOMAIN-CONTAINING PROTEIN"/>
    <property type="match status" value="1"/>
</dbReference>
<sequence length="94" mass="11146">MKVINAFFYPKPSKKSEFVGLLTNLTINSRFEEGCIRYEFLKDAIDGNKYVLIEQWESAKAHENHLTYDYFKKFQNEIDELLLNKSEIVMDDTK</sequence>
<gene>
    <name evidence="2" type="ORF">LB941_09090</name>
</gene>
<dbReference type="InterPro" id="IPR011008">
    <property type="entry name" value="Dimeric_a/b-barrel"/>
</dbReference>
<dbReference type="Gene3D" id="3.30.70.100">
    <property type="match status" value="1"/>
</dbReference>
<dbReference type="Proteomes" id="UP001139006">
    <property type="component" value="Unassembled WGS sequence"/>
</dbReference>
<comment type="caution">
    <text evidence="2">The sequence shown here is derived from an EMBL/GenBank/DDBJ whole genome shotgun (WGS) entry which is preliminary data.</text>
</comment>
<dbReference type="SUPFAM" id="SSF54909">
    <property type="entry name" value="Dimeric alpha+beta barrel"/>
    <property type="match status" value="1"/>
</dbReference>
<dbReference type="InterPro" id="IPR007138">
    <property type="entry name" value="ABM_dom"/>
</dbReference>
<dbReference type="PROSITE" id="PS51725">
    <property type="entry name" value="ABM"/>
    <property type="match status" value="1"/>
</dbReference>
<dbReference type="EMBL" id="JAIULA010000018">
    <property type="protein sequence ID" value="MCP0887491.1"/>
    <property type="molecule type" value="Genomic_DNA"/>
</dbReference>
<dbReference type="InterPro" id="IPR050744">
    <property type="entry name" value="AI-2_Isomerase_LsrG"/>
</dbReference>
<evidence type="ECO:0000259" key="1">
    <source>
        <dbReference type="PROSITE" id="PS51725"/>
    </source>
</evidence>
<dbReference type="Pfam" id="PF03992">
    <property type="entry name" value="ABM"/>
    <property type="match status" value="1"/>
</dbReference>
<organism evidence="2 3">
    <name type="scientific">Ligilactobacillus ubinensis</name>
    <dbReference type="NCBI Taxonomy" id="2876789"/>
    <lineage>
        <taxon>Bacteria</taxon>
        <taxon>Bacillati</taxon>
        <taxon>Bacillota</taxon>
        <taxon>Bacilli</taxon>
        <taxon>Lactobacillales</taxon>
        <taxon>Lactobacillaceae</taxon>
        <taxon>Ligilactobacillus</taxon>
    </lineage>
</organism>
<protein>
    <submittedName>
        <fullName evidence="2">Antibiotic biosynthesis monooxygenase</fullName>
    </submittedName>
</protein>
<evidence type="ECO:0000313" key="3">
    <source>
        <dbReference type="Proteomes" id="UP001139006"/>
    </source>
</evidence>
<feature type="domain" description="ABM" evidence="1">
    <location>
        <begin position="2"/>
        <end position="90"/>
    </location>
</feature>
<dbReference type="GO" id="GO:0004497">
    <property type="term" value="F:monooxygenase activity"/>
    <property type="evidence" value="ECO:0007669"/>
    <property type="project" value="UniProtKB-KW"/>
</dbReference>
<dbReference type="AlphaFoldDB" id="A0A9X2JNK4"/>
<dbReference type="PANTHER" id="PTHR33336">
    <property type="entry name" value="QUINOL MONOOXYGENASE YGIN-RELATED"/>
    <property type="match status" value="1"/>
</dbReference>
<accession>A0A9X2JNK4</accession>
<keyword evidence="2" id="KW-0560">Oxidoreductase</keyword>
<keyword evidence="2" id="KW-0503">Monooxygenase</keyword>
<name>A0A9X2JNK4_9LACO</name>